<reference evidence="1 2" key="1">
    <citation type="submission" date="2018-04" db="EMBL/GenBank/DDBJ databases">
        <title>Chitinophaga fuyangensis sp. nov., isolated from soil in a chemical factory.</title>
        <authorList>
            <person name="Chen K."/>
        </authorList>
    </citation>
    <scope>NUCLEOTIDE SEQUENCE [LARGE SCALE GENOMIC DNA]</scope>
    <source>
        <strain evidence="1 2">LY-1</strain>
    </source>
</reference>
<accession>A0A2T7BJH8</accession>
<comment type="caution">
    <text evidence="1">The sequence shown here is derived from an EMBL/GenBank/DDBJ whole genome shotgun (WGS) entry which is preliminary data.</text>
</comment>
<keyword evidence="2" id="KW-1185">Reference proteome</keyword>
<protein>
    <submittedName>
        <fullName evidence="1">Uncharacterized protein</fullName>
    </submittedName>
</protein>
<organism evidence="1 2">
    <name type="scientific">Chitinophaga parva</name>
    <dbReference type="NCBI Taxonomy" id="2169414"/>
    <lineage>
        <taxon>Bacteria</taxon>
        <taxon>Pseudomonadati</taxon>
        <taxon>Bacteroidota</taxon>
        <taxon>Chitinophagia</taxon>
        <taxon>Chitinophagales</taxon>
        <taxon>Chitinophagaceae</taxon>
        <taxon>Chitinophaga</taxon>
    </lineage>
</organism>
<dbReference type="Proteomes" id="UP000244450">
    <property type="component" value="Unassembled WGS sequence"/>
</dbReference>
<sequence>MQIGHSHKWYYDKGIWKETKVTPERWEISYAVTKRRAGHAPEGSGVPVGTGYHWFILSHQYVEKLNADDYTTSMVGLKFKLAHKRAGKASWSASDKAQRQHLIGILQGLITELEQEPEKTVPIPLAFSYRNKDYEGVAIPVMSSCAHGVCQQLDITLNHEHVGVLRCTPKGWRITGVPQGLVNVIGNLVFEWYE</sequence>
<evidence type="ECO:0000313" key="2">
    <source>
        <dbReference type="Proteomes" id="UP000244450"/>
    </source>
</evidence>
<gene>
    <name evidence="1" type="ORF">DCC81_15010</name>
</gene>
<dbReference type="EMBL" id="QCYK01000002">
    <property type="protein sequence ID" value="PUZ26423.1"/>
    <property type="molecule type" value="Genomic_DNA"/>
</dbReference>
<name>A0A2T7BJH8_9BACT</name>
<proteinExistence type="predicted"/>
<dbReference type="OrthoDB" id="791686at2"/>
<evidence type="ECO:0000313" key="1">
    <source>
        <dbReference type="EMBL" id="PUZ26423.1"/>
    </source>
</evidence>
<dbReference type="AlphaFoldDB" id="A0A2T7BJH8"/>